<accession>A0A9Q3BBA7</accession>
<comment type="caution">
    <text evidence="1">The sequence shown here is derived from an EMBL/GenBank/DDBJ whole genome shotgun (WGS) entry which is preliminary data.</text>
</comment>
<proteinExistence type="predicted"/>
<protein>
    <recommendedName>
        <fullName evidence="3">Copia protein</fullName>
    </recommendedName>
</protein>
<evidence type="ECO:0000313" key="2">
    <source>
        <dbReference type="Proteomes" id="UP000765509"/>
    </source>
</evidence>
<dbReference type="EMBL" id="AVOT02000239">
    <property type="protein sequence ID" value="MBW0461886.1"/>
    <property type="molecule type" value="Genomic_DNA"/>
</dbReference>
<dbReference type="Proteomes" id="UP000765509">
    <property type="component" value="Unassembled WGS sequence"/>
</dbReference>
<dbReference type="CDD" id="cd09272">
    <property type="entry name" value="RNase_HI_RT_Ty1"/>
    <property type="match status" value="1"/>
</dbReference>
<evidence type="ECO:0000313" key="1">
    <source>
        <dbReference type="EMBL" id="MBW0461886.1"/>
    </source>
</evidence>
<dbReference type="PANTHER" id="PTHR11439">
    <property type="entry name" value="GAG-POL-RELATED RETROTRANSPOSON"/>
    <property type="match status" value="1"/>
</dbReference>
<name>A0A9Q3BBA7_9BASI</name>
<dbReference type="AlphaFoldDB" id="A0A9Q3BBA7"/>
<dbReference type="PANTHER" id="PTHR11439:SF467">
    <property type="entry name" value="INTEGRASE CATALYTIC DOMAIN-CONTAINING PROTEIN"/>
    <property type="match status" value="1"/>
</dbReference>
<keyword evidence="2" id="KW-1185">Reference proteome</keyword>
<reference evidence="1" key="1">
    <citation type="submission" date="2021-03" db="EMBL/GenBank/DDBJ databases">
        <title>Draft genome sequence of rust myrtle Austropuccinia psidii MF-1, a brazilian biotype.</title>
        <authorList>
            <person name="Quecine M.C."/>
            <person name="Pachon D.M.R."/>
            <person name="Bonatelli M.L."/>
            <person name="Correr F.H."/>
            <person name="Franceschini L.M."/>
            <person name="Leite T.F."/>
            <person name="Margarido G.R.A."/>
            <person name="Almeida C.A."/>
            <person name="Ferrarezi J.A."/>
            <person name="Labate C.A."/>
        </authorList>
    </citation>
    <scope>NUCLEOTIDE SEQUENCE</scope>
    <source>
        <strain evidence="1">MF-1</strain>
    </source>
</reference>
<organism evidence="1 2">
    <name type="scientific">Austropuccinia psidii MF-1</name>
    <dbReference type="NCBI Taxonomy" id="1389203"/>
    <lineage>
        <taxon>Eukaryota</taxon>
        <taxon>Fungi</taxon>
        <taxon>Dikarya</taxon>
        <taxon>Basidiomycota</taxon>
        <taxon>Pucciniomycotina</taxon>
        <taxon>Pucciniomycetes</taxon>
        <taxon>Pucciniales</taxon>
        <taxon>Sphaerophragmiaceae</taxon>
        <taxon>Austropuccinia</taxon>
    </lineage>
</organism>
<gene>
    <name evidence="1" type="ORF">O181_001601</name>
</gene>
<dbReference type="OrthoDB" id="3344688at2759"/>
<evidence type="ECO:0008006" key="3">
    <source>
        <dbReference type="Google" id="ProtNLM"/>
    </source>
</evidence>
<sequence>MGGGLILWKTRKQPTASRSTAEAEYKALCDLESKLMWLKQLVQKCGLLLLDRPIPIHKDSQSCINYAKCDCNPNNKRTKHINIQLHFIKEAISNGLAELIYTPTSDMLANFLTKLVGRVTLTHAFDSIGILQPGDRGDVENQDLN</sequence>